<dbReference type="Pfam" id="PF22640">
    <property type="entry name" value="ManC_GMP_beta-helix"/>
    <property type="match status" value="1"/>
</dbReference>
<organism evidence="3 4">
    <name type="scientific">Candidatus Woesebacteria bacterium CG22_combo_CG10-13_8_21_14_all_45_10</name>
    <dbReference type="NCBI Taxonomy" id="1975060"/>
    <lineage>
        <taxon>Bacteria</taxon>
        <taxon>Candidatus Woeseibacteriota</taxon>
    </lineage>
</organism>
<name>A0A2H0BJF4_9BACT</name>
<gene>
    <name evidence="3" type="ORF">COX04_01095</name>
</gene>
<dbReference type="InterPro" id="IPR029044">
    <property type="entry name" value="Nucleotide-diphossugar_trans"/>
</dbReference>
<dbReference type="PANTHER" id="PTHR46390">
    <property type="entry name" value="MANNOSE-1-PHOSPHATE GUANYLYLTRANSFERASE"/>
    <property type="match status" value="1"/>
</dbReference>
<dbReference type="SUPFAM" id="SSF159283">
    <property type="entry name" value="Guanosine diphospho-D-mannose pyrophosphorylase/mannose-6-phosphate isomerase linker domain"/>
    <property type="match status" value="1"/>
</dbReference>
<evidence type="ECO:0000259" key="2">
    <source>
        <dbReference type="Pfam" id="PF22640"/>
    </source>
</evidence>
<dbReference type="InterPro" id="IPR051161">
    <property type="entry name" value="Mannose-6P_isomerase_type2"/>
</dbReference>
<dbReference type="GO" id="GO:0004475">
    <property type="term" value="F:mannose-1-phosphate guanylyltransferase (GTP) activity"/>
    <property type="evidence" value="ECO:0007669"/>
    <property type="project" value="TreeGrafter"/>
</dbReference>
<dbReference type="Gene3D" id="3.90.550.10">
    <property type="entry name" value="Spore Coat Polysaccharide Biosynthesis Protein SpsA, Chain A"/>
    <property type="match status" value="1"/>
</dbReference>
<sequence length="361" mass="41151">MKIVIFCGGYGTRMWPVSRKSSPKQFAKIIKGKSFFQLTVERFRKVYADKDIFVSTEEKYLHFVHEQAPGVPRENIIAEPERKDNLAAVGLVTAIIEKRFPGEVMLISWSDHFISKESLFLKAVQVAGEYAAQTRLIVSVDEKPTYPSVHNGWVELGKTLVERGEFNIVGITRHVEKPDEKTAKEMFSSGKWLINTGYRAWKSEVMLAYFQEYVPQMYQGLVKIMEADGKADAREVLEREYHQFEKESVEYAIFEKLPKDKRAVIPVEVGWEDAGTWELFYKALITPQTKTIIEGGVQTELLNSERNLIIGSKNKVIAVVGLSDIVVIDTKDGLLVCSLKDTNLVKEVFKKLEATKKKFVE</sequence>
<evidence type="ECO:0000259" key="1">
    <source>
        <dbReference type="Pfam" id="PF00483"/>
    </source>
</evidence>
<comment type="caution">
    <text evidence="3">The sequence shown here is derived from an EMBL/GenBank/DDBJ whole genome shotgun (WGS) entry which is preliminary data.</text>
</comment>
<accession>A0A2H0BJF4</accession>
<dbReference type="GO" id="GO:0009298">
    <property type="term" value="P:GDP-mannose biosynthetic process"/>
    <property type="evidence" value="ECO:0007669"/>
    <property type="project" value="TreeGrafter"/>
</dbReference>
<evidence type="ECO:0000313" key="3">
    <source>
        <dbReference type="EMBL" id="PIP57140.1"/>
    </source>
</evidence>
<protein>
    <submittedName>
        <fullName evidence="3">Uncharacterized protein</fullName>
    </submittedName>
</protein>
<reference evidence="3 4" key="1">
    <citation type="submission" date="2017-09" db="EMBL/GenBank/DDBJ databases">
        <title>Depth-based differentiation of microbial function through sediment-hosted aquifers and enrichment of novel symbionts in the deep terrestrial subsurface.</title>
        <authorList>
            <person name="Probst A.J."/>
            <person name="Ladd B."/>
            <person name="Jarett J.K."/>
            <person name="Geller-Mcgrath D.E."/>
            <person name="Sieber C.M."/>
            <person name="Emerson J.B."/>
            <person name="Anantharaman K."/>
            <person name="Thomas B.C."/>
            <person name="Malmstrom R."/>
            <person name="Stieglmeier M."/>
            <person name="Klingl A."/>
            <person name="Woyke T."/>
            <person name="Ryan C.M."/>
            <person name="Banfield J.F."/>
        </authorList>
    </citation>
    <scope>NUCLEOTIDE SEQUENCE [LARGE SCALE GENOMIC DNA]</scope>
    <source>
        <strain evidence="3">CG22_combo_CG10-13_8_21_14_all_45_10</strain>
    </source>
</reference>
<dbReference type="InterPro" id="IPR005835">
    <property type="entry name" value="NTP_transferase_dom"/>
</dbReference>
<proteinExistence type="predicted"/>
<dbReference type="AlphaFoldDB" id="A0A2H0BJF4"/>
<dbReference type="SUPFAM" id="SSF53448">
    <property type="entry name" value="Nucleotide-diphospho-sugar transferases"/>
    <property type="match status" value="1"/>
</dbReference>
<dbReference type="InterPro" id="IPR054566">
    <property type="entry name" value="ManC/GMP-like_b-helix"/>
</dbReference>
<dbReference type="Pfam" id="PF00483">
    <property type="entry name" value="NTP_transferase"/>
    <property type="match status" value="1"/>
</dbReference>
<dbReference type="Proteomes" id="UP000230759">
    <property type="component" value="Unassembled WGS sequence"/>
</dbReference>
<evidence type="ECO:0000313" key="4">
    <source>
        <dbReference type="Proteomes" id="UP000230759"/>
    </source>
</evidence>
<feature type="domain" description="Nucleotidyl transferase" evidence="1">
    <location>
        <begin position="3"/>
        <end position="283"/>
    </location>
</feature>
<feature type="domain" description="MannoseP isomerase/GMP-like beta-helix" evidence="2">
    <location>
        <begin position="306"/>
        <end position="352"/>
    </location>
</feature>
<dbReference type="PANTHER" id="PTHR46390:SF1">
    <property type="entry name" value="MANNOSE-1-PHOSPHATE GUANYLYLTRANSFERASE"/>
    <property type="match status" value="1"/>
</dbReference>
<dbReference type="EMBL" id="PCSV01000027">
    <property type="protein sequence ID" value="PIP57140.1"/>
    <property type="molecule type" value="Genomic_DNA"/>
</dbReference>